<dbReference type="EMBL" id="JBHTEE010000001">
    <property type="protein sequence ID" value="MFC7603695.1"/>
    <property type="molecule type" value="Genomic_DNA"/>
</dbReference>
<gene>
    <name evidence="1" type="ORF">ACFQVD_26630</name>
</gene>
<proteinExistence type="predicted"/>
<name>A0ABW2T6B7_9ACTN</name>
<sequence length="148" mass="16194">MSIYATWLSIDDESHIIGECAQYARATAEEARAAGGYAVSGDRYWLRDRSVACSCGQQAPIIYEGSHINPSAEDPRGGAVLFCAIPNHCHPSVRGTDTDDGPSVNYGRLAVYQDDGESCTLVLDRKQIAQLRDTLTEWLDSRDPEEAL</sequence>
<accession>A0ABW2T6B7</accession>
<evidence type="ECO:0000313" key="1">
    <source>
        <dbReference type="EMBL" id="MFC7603695.1"/>
    </source>
</evidence>
<dbReference type="Proteomes" id="UP001596514">
    <property type="component" value="Unassembled WGS sequence"/>
</dbReference>
<comment type="caution">
    <text evidence="1">The sequence shown here is derived from an EMBL/GenBank/DDBJ whole genome shotgun (WGS) entry which is preliminary data.</text>
</comment>
<organism evidence="1 2">
    <name type="scientific">Streptosporangium amethystogenes subsp. fukuiense</name>
    <dbReference type="NCBI Taxonomy" id="698418"/>
    <lineage>
        <taxon>Bacteria</taxon>
        <taxon>Bacillati</taxon>
        <taxon>Actinomycetota</taxon>
        <taxon>Actinomycetes</taxon>
        <taxon>Streptosporangiales</taxon>
        <taxon>Streptosporangiaceae</taxon>
        <taxon>Streptosporangium</taxon>
    </lineage>
</organism>
<reference evidence="2" key="1">
    <citation type="journal article" date="2019" name="Int. J. Syst. Evol. Microbiol.">
        <title>The Global Catalogue of Microorganisms (GCM) 10K type strain sequencing project: providing services to taxonomists for standard genome sequencing and annotation.</title>
        <authorList>
            <consortium name="The Broad Institute Genomics Platform"/>
            <consortium name="The Broad Institute Genome Sequencing Center for Infectious Disease"/>
            <person name="Wu L."/>
            <person name="Ma J."/>
        </authorList>
    </citation>
    <scope>NUCLEOTIDE SEQUENCE [LARGE SCALE GENOMIC DNA]</scope>
    <source>
        <strain evidence="2">JCM 10083</strain>
    </source>
</reference>
<evidence type="ECO:0000313" key="2">
    <source>
        <dbReference type="Proteomes" id="UP001596514"/>
    </source>
</evidence>
<protein>
    <submittedName>
        <fullName evidence="1">Uncharacterized protein</fullName>
    </submittedName>
</protein>
<keyword evidence="2" id="KW-1185">Reference proteome</keyword>
<dbReference type="RefSeq" id="WP_343981944.1">
    <property type="nucleotide sequence ID" value="NZ_BAAAGK010000233.1"/>
</dbReference>